<feature type="coiled-coil region" evidence="1">
    <location>
        <begin position="62"/>
        <end position="94"/>
    </location>
</feature>
<sequence length="366" mass="41486">MDEHTQKLLREFLSQTQSRTSTFHAARDQVQTGLDAAASGLAAVSAAVAKSTATLEYHTAQIREILNETQDKEIQKLQAEKQLLVQTLSETTEKSKNQKRIVEGFLRKQGISSVEEPDSNVQGTLEWIKARIETIVKKTCIGEGKTVNKNLPEFANLDAEWAKKEKDIVKRGFNKDDVQACRIYWLQTQFYKILERDIFSAPVFGLDADMEEILAQFEKLIAFHNPHTTTSDWRTLTLRYSKAVKSTHTALPTRTAQHISNLFLPWTRGNKASEVLLELKELCQIAYDWAVMVRRSADKYVILSIEEGTRYEGHQPGEEFVPSYIFGPKQQHTGSKVWATVFGGLVKETLAGDRFVMMKANVICMV</sequence>
<dbReference type="EMBL" id="JAPDRK010000002">
    <property type="protein sequence ID" value="KAJ9615651.1"/>
    <property type="molecule type" value="Genomic_DNA"/>
</dbReference>
<reference evidence="2" key="1">
    <citation type="submission" date="2022-10" db="EMBL/GenBank/DDBJ databases">
        <title>Culturing micro-colonial fungi from biological soil crusts in the Mojave desert and describing Neophaeococcomyces mojavensis, and introducing the new genera and species Taxawa tesnikishii.</title>
        <authorList>
            <person name="Kurbessoian T."/>
            <person name="Stajich J.E."/>
        </authorList>
    </citation>
    <scope>NUCLEOTIDE SEQUENCE</scope>
    <source>
        <strain evidence="2">TK_41</strain>
    </source>
</reference>
<protein>
    <submittedName>
        <fullName evidence="2">Uncharacterized protein</fullName>
    </submittedName>
</protein>
<evidence type="ECO:0000313" key="3">
    <source>
        <dbReference type="Proteomes" id="UP001172673"/>
    </source>
</evidence>
<evidence type="ECO:0000313" key="2">
    <source>
        <dbReference type="EMBL" id="KAJ9615651.1"/>
    </source>
</evidence>
<name>A0AA38XLH6_9EURO</name>
<accession>A0AA38XLH6</accession>
<proteinExistence type="predicted"/>
<comment type="caution">
    <text evidence="2">The sequence shown here is derived from an EMBL/GenBank/DDBJ whole genome shotgun (WGS) entry which is preliminary data.</text>
</comment>
<keyword evidence="3" id="KW-1185">Reference proteome</keyword>
<dbReference type="Proteomes" id="UP001172673">
    <property type="component" value="Unassembled WGS sequence"/>
</dbReference>
<gene>
    <name evidence="2" type="ORF">H2200_001727</name>
</gene>
<organism evidence="2 3">
    <name type="scientific">Cladophialophora chaetospira</name>
    <dbReference type="NCBI Taxonomy" id="386627"/>
    <lineage>
        <taxon>Eukaryota</taxon>
        <taxon>Fungi</taxon>
        <taxon>Dikarya</taxon>
        <taxon>Ascomycota</taxon>
        <taxon>Pezizomycotina</taxon>
        <taxon>Eurotiomycetes</taxon>
        <taxon>Chaetothyriomycetidae</taxon>
        <taxon>Chaetothyriales</taxon>
        <taxon>Herpotrichiellaceae</taxon>
        <taxon>Cladophialophora</taxon>
    </lineage>
</organism>
<keyword evidence="1" id="KW-0175">Coiled coil</keyword>
<dbReference type="AlphaFoldDB" id="A0AA38XLH6"/>
<evidence type="ECO:0000256" key="1">
    <source>
        <dbReference type="SAM" id="Coils"/>
    </source>
</evidence>